<dbReference type="EMBL" id="LAZR01054959">
    <property type="protein sequence ID" value="KKK77433.1"/>
    <property type="molecule type" value="Genomic_DNA"/>
</dbReference>
<sequence length="57" mass="6726">MAEKREFGRVVNPRAKRTAIFEFDLEDLRWLQGCVAYNDGFYKDIQEAIDWVEEANA</sequence>
<organism evidence="1">
    <name type="scientific">marine sediment metagenome</name>
    <dbReference type="NCBI Taxonomy" id="412755"/>
    <lineage>
        <taxon>unclassified sequences</taxon>
        <taxon>metagenomes</taxon>
        <taxon>ecological metagenomes</taxon>
    </lineage>
</organism>
<accession>A0A0F8Y7X3</accession>
<protein>
    <submittedName>
        <fullName evidence="1">Uncharacterized protein</fullName>
    </submittedName>
</protein>
<gene>
    <name evidence="1" type="ORF">LCGC14_2853680</name>
</gene>
<name>A0A0F8Y7X3_9ZZZZ</name>
<proteinExistence type="predicted"/>
<evidence type="ECO:0000313" key="1">
    <source>
        <dbReference type="EMBL" id="KKK77433.1"/>
    </source>
</evidence>
<dbReference type="AlphaFoldDB" id="A0A0F8Y7X3"/>
<reference evidence="1" key="1">
    <citation type="journal article" date="2015" name="Nature">
        <title>Complex archaea that bridge the gap between prokaryotes and eukaryotes.</title>
        <authorList>
            <person name="Spang A."/>
            <person name="Saw J.H."/>
            <person name="Jorgensen S.L."/>
            <person name="Zaremba-Niedzwiedzka K."/>
            <person name="Martijn J."/>
            <person name="Lind A.E."/>
            <person name="van Eijk R."/>
            <person name="Schleper C."/>
            <person name="Guy L."/>
            <person name="Ettema T.J."/>
        </authorList>
    </citation>
    <scope>NUCLEOTIDE SEQUENCE</scope>
</reference>
<comment type="caution">
    <text evidence="1">The sequence shown here is derived from an EMBL/GenBank/DDBJ whole genome shotgun (WGS) entry which is preliminary data.</text>
</comment>